<accession>A0A284QMI3</accession>
<evidence type="ECO:0000313" key="1">
    <source>
        <dbReference type="EMBL" id="SJK97692.1"/>
    </source>
</evidence>
<dbReference type="EMBL" id="FUEG01000001">
    <property type="protein sequence ID" value="SJK97692.1"/>
    <property type="molecule type" value="Genomic_DNA"/>
</dbReference>
<proteinExistence type="predicted"/>
<protein>
    <submittedName>
        <fullName evidence="1">Uncharacterized protein</fullName>
    </submittedName>
</protein>
<reference evidence="2" key="1">
    <citation type="journal article" date="2017" name="Nat. Ecol. Evol.">
        <title>Genome expansion and lineage-specific genetic innovations in the forest pathogenic fungi Armillaria.</title>
        <authorList>
            <person name="Sipos G."/>
            <person name="Prasanna A.N."/>
            <person name="Walter M.C."/>
            <person name="O'Connor E."/>
            <person name="Balint B."/>
            <person name="Krizsan K."/>
            <person name="Kiss B."/>
            <person name="Hess J."/>
            <person name="Varga T."/>
            <person name="Slot J."/>
            <person name="Riley R."/>
            <person name="Boka B."/>
            <person name="Rigling D."/>
            <person name="Barry K."/>
            <person name="Lee J."/>
            <person name="Mihaltcheva S."/>
            <person name="LaButti K."/>
            <person name="Lipzen A."/>
            <person name="Waldron R."/>
            <person name="Moloney N.M."/>
            <person name="Sperisen C."/>
            <person name="Kredics L."/>
            <person name="Vagvoelgyi C."/>
            <person name="Patrignani A."/>
            <person name="Fitzpatrick D."/>
            <person name="Nagy I."/>
            <person name="Doyle S."/>
            <person name="Anderson J.B."/>
            <person name="Grigoriev I.V."/>
            <person name="Gueldener U."/>
            <person name="Muensterkoetter M."/>
            <person name="Nagy L.G."/>
        </authorList>
    </citation>
    <scope>NUCLEOTIDE SEQUENCE [LARGE SCALE GENOMIC DNA]</scope>
    <source>
        <strain evidence="2">C18/9</strain>
    </source>
</reference>
<dbReference type="AlphaFoldDB" id="A0A284QMI3"/>
<evidence type="ECO:0000313" key="2">
    <source>
        <dbReference type="Proteomes" id="UP000219338"/>
    </source>
</evidence>
<name>A0A284QMI3_ARMOS</name>
<gene>
    <name evidence="1" type="ORF">ARMOST_00945</name>
</gene>
<keyword evidence="2" id="KW-1185">Reference proteome</keyword>
<organism evidence="1 2">
    <name type="scientific">Armillaria ostoyae</name>
    <name type="common">Armillaria root rot fungus</name>
    <dbReference type="NCBI Taxonomy" id="47428"/>
    <lineage>
        <taxon>Eukaryota</taxon>
        <taxon>Fungi</taxon>
        <taxon>Dikarya</taxon>
        <taxon>Basidiomycota</taxon>
        <taxon>Agaricomycotina</taxon>
        <taxon>Agaricomycetes</taxon>
        <taxon>Agaricomycetidae</taxon>
        <taxon>Agaricales</taxon>
        <taxon>Marasmiineae</taxon>
        <taxon>Physalacriaceae</taxon>
        <taxon>Armillaria</taxon>
    </lineage>
</organism>
<sequence length="129" mass="14369">MAGAFHLSNSFVYTSLAMQSEGTVVLCDACHHGIELPVAPLRHHSQAVMARVRERYVPPAYERSSLLASISQAEEEVLRLLPDIARLEDVVAVVAASLDKLKKHKEALDIHIEPPRICRLYVAEWTGTR</sequence>
<dbReference type="Proteomes" id="UP000219338">
    <property type="component" value="Unassembled WGS sequence"/>
</dbReference>